<feature type="transmembrane region" description="Helical" evidence="2">
    <location>
        <begin position="7"/>
        <end position="40"/>
    </location>
</feature>
<reference evidence="3 4" key="1">
    <citation type="submission" date="2021-04" db="EMBL/GenBank/DDBJ databases">
        <title>Characterization of the biosynthetic gene cluster of new lipopeptides with antitumor activity in the genome of the marine Streptomyces PHM034.</title>
        <authorList>
            <person name="Ceniceros A."/>
            <person name="Canedo L."/>
            <person name="Mendez C."/>
            <person name="Olano C."/>
            <person name="Schleissner C."/>
            <person name="Cuevas C."/>
            <person name="De La Calle F."/>
            <person name="Salas J.A."/>
        </authorList>
    </citation>
    <scope>NUCLEOTIDE SEQUENCE [LARGE SCALE GENOMIC DNA]</scope>
    <source>
        <strain evidence="3 4">PHM034</strain>
    </source>
</reference>
<evidence type="ECO:0000256" key="2">
    <source>
        <dbReference type="SAM" id="Phobius"/>
    </source>
</evidence>
<proteinExistence type="predicted"/>
<dbReference type="InterPro" id="IPR007403">
    <property type="entry name" value="DUF456"/>
</dbReference>
<dbReference type="EMBL" id="JAGTPG010000001">
    <property type="protein sequence ID" value="MBR8639028.1"/>
    <property type="molecule type" value="Genomic_DNA"/>
</dbReference>
<evidence type="ECO:0000313" key="4">
    <source>
        <dbReference type="Proteomes" id="UP000682308"/>
    </source>
</evidence>
<dbReference type="Proteomes" id="UP000682308">
    <property type="component" value="Unassembled WGS sequence"/>
</dbReference>
<feature type="region of interest" description="Disordered" evidence="1">
    <location>
        <begin position="165"/>
        <end position="193"/>
    </location>
</feature>
<gene>
    <name evidence="3" type="ORF">KEF29_06065</name>
</gene>
<evidence type="ECO:0000313" key="3">
    <source>
        <dbReference type="EMBL" id="MBR8639028.1"/>
    </source>
</evidence>
<feature type="transmembrane region" description="Helical" evidence="2">
    <location>
        <begin position="46"/>
        <end position="68"/>
    </location>
</feature>
<dbReference type="AlphaFoldDB" id="A0A941F8C6"/>
<sequence length="193" mass="20353">MGVWDLLLVGLVILLGLCGVLLPAVPGSLLVWAAVMWWALKDPQPVAWWVLVGATVLMFVSQGVRWALPPRRLRASHANRRMLAYAGAGSGLGFVLLPVLGAIPGFMAGLYLSERLRLGGHAEAVAALRTAMREGGSSILAELFTCQLIAAAWVGAVFSGERRTAPTAHPRASAAAPSAPAHPRNPSACRPPR</sequence>
<keyword evidence="2" id="KW-0472">Membrane</keyword>
<protein>
    <submittedName>
        <fullName evidence="3">DUF456 domain-containing protein</fullName>
    </submittedName>
</protein>
<name>A0A941F8C6_9ACTN</name>
<accession>A0A941F8C6</accession>
<keyword evidence="4" id="KW-1185">Reference proteome</keyword>
<keyword evidence="2" id="KW-1133">Transmembrane helix</keyword>
<organism evidence="3 4">
    <name type="scientific">Streptomyces tuirus</name>
    <dbReference type="NCBI Taxonomy" id="68278"/>
    <lineage>
        <taxon>Bacteria</taxon>
        <taxon>Bacillati</taxon>
        <taxon>Actinomycetota</taxon>
        <taxon>Actinomycetes</taxon>
        <taxon>Kitasatosporales</taxon>
        <taxon>Streptomycetaceae</taxon>
        <taxon>Streptomyces</taxon>
    </lineage>
</organism>
<keyword evidence="2" id="KW-0812">Transmembrane</keyword>
<feature type="transmembrane region" description="Helical" evidence="2">
    <location>
        <begin position="89"/>
        <end position="112"/>
    </location>
</feature>
<dbReference type="Pfam" id="PF04306">
    <property type="entry name" value="DUF456"/>
    <property type="match status" value="1"/>
</dbReference>
<comment type="caution">
    <text evidence="3">The sequence shown here is derived from an EMBL/GenBank/DDBJ whole genome shotgun (WGS) entry which is preliminary data.</text>
</comment>
<feature type="transmembrane region" description="Helical" evidence="2">
    <location>
        <begin position="139"/>
        <end position="158"/>
    </location>
</feature>
<evidence type="ECO:0000256" key="1">
    <source>
        <dbReference type="SAM" id="MobiDB-lite"/>
    </source>
</evidence>